<dbReference type="PANTHER" id="PTHR11562:SF17">
    <property type="entry name" value="RE54080P-RELATED"/>
    <property type="match status" value="1"/>
</dbReference>
<keyword evidence="7 9" id="KW-0472">Membrane</keyword>
<comment type="similarity">
    <text evidence="2">Belongs to the cation diffusion facilitator (CDF) transporter (TC 2.A.4) family. SLC30A subfamily.</text>
</comment>
<protein>
    <submittedName>
        <fullName evidence="12">Cation diffusion facilitator family transporter</fullName>
    </submittedName>
</protein>
<evidence type="ECO:0000256" key="7">
    <source>
        <dbReference type="ARBA" id="ARBA00023136"/>
    </source>
</evidence>
<accession>A0ABV5VTA2</accession>
<feature type="transmembrane region" description="Helical" evidence="9">
    <location>
        <begin position="20"/>
        <end position="40"/>
    </location>
</feature>
<feature type="transmembrane region" description="Helical" evidence="9">
    <location>
        <begin position="82"/>
        <end position="106"/>
    </location>
</feature>
<name>A0ABV5VTA2_9BACL</name>
<evidence type="ECO:0000256" key="9">
    <source>
        <dbReference type="SAM" id="Phobius"/>
    </source>
</evidence>
<feature type="transmembrane region" description="Helical" evidence="9">
    <location>
        <begin position="188"/>
        <end position="205"/>
    </location>
</feature>
<dbReference type="NCBIfam" id="TIGR01297">
    <property type="entry name" value="CDF"/>
    <property type="match status" value="1"/>
</dbReference>
<comment type="caution">
    <text evidence="12">The sequence shown here is derived from an EMBL/GenBank/DDBJ whole genome shotgun (WGS) entry which is preliminary data.</text>
</comment>
<feature type="transmembrane region" description="Helical" evidence="9">
    <location>
        <begin position="157"/>
        <end position="182"/>
    </location>
</feature>
<dbReference type="RefSeq" id="WP_344912103.1">
    <property type="nucleotide sequence ID" value="NZ_BAAAYO010000010.1"/>
</dbReference>
<evidence type="ECO:0000256" key="2">
    <source>
        <dbReference type="ARBA" id="ARBA00008873"/>
    </source>
</evidence>
<reference evidence="12 13" key="1">
    <citation type="submission" date="2024-09" db="EMBL/GenBank/DDBJ databases">
        <authorList>
            <person name="Sun Q."/>
            <person name="Mori K."/>
        </authorList>
    </citation>
    <scope>NUCLEOTIDE SEQUENCE [LARGE SCALE GENOMIC DNA]</scope>
    <source>
        <strain evidence="12 13">JCM 12520</strain>
    </source>
</reference>
<gene>
    <name evidence="12" type="ORF">ACFFNY_08030</name>
</gene>
<feature type="domain" description="Cation efflux protein transmembrane" evidence="10">
    <location>
        <begin position="20"/>
        <end position="213"/>
    </location>
</feature>
<organism evidence="12 13">
    <name type="scientific">Paenibacillus hodogayensis</name>
    <dbReference type="NCBI Taxonomy" id="279208"/>
    <lineage>
        <taxon>Bacteria</taxon>
        <taxon>Bacillati</taxon>
        <taxon>Bacillota</taxon>
        <taxon>Bacilli</taxon>
        <taxon>Bacillales</taxon>
        <taxon>Paenibacillaceae</taxon>
        <taxon>Paenibacillus</taxon>
    </lineage>
</organism>
<keyword evidence="4 9" id="KW-0812">Transmembrane</keyword>
<dbReference type="Gene3D" id="1.20.1510.10">
    <property type="entry name" value="Cation efflux protein transmembrane domain"/>
    <property type="match status" value="1"/>
</dbReference>
<keyword evidence="6" id="KW-0406">Ion transport</keyword>
<dbReference type="EMBL" id="JBHMAG010000007">
    <property type="protein sequence ID" value="MFB9751515.1"/>
    <property type="molecule type" value="Genomic_DNA"/>
</dbReference>
<comment type="subcellular location">
    <subcellularLocation>
        <location evidence="1">Membrane</location>
        <topology evidence="1">Multi-pass membrane protein</topology>
    </subcellularLocation>
</comment>
<evidence type="ECO:0000259" key="11">
    <source>
        <dbReference type="Pfam" id="PF16916"/>
    </source>
</evidence>
<evidence type="ECO:0000256" key="3">
    <source>
        <dbReference type="ARBA" id="ARBA00022448"/>
    </source>
</evidence>
<dbReference type="Pfam" id="PF16916">
    <property type="entry name" value="ZT_dimer"/>
    <property type="match status" value="1"/>
</dbReference>
<feature type="transmembrane region" description="Helical" evidence="9">
    <location>
        <begin position="52"/>
        <end position="70"/>
    </location>
</feature>
<dbReference type="SUPFAM" id="SSF161111">
    <property type="entry name" value="Cation efflux protein transmembrane domain-like"/>
    <property type="match status" value="1"/>
</dbReference>
<proteinExistence type="inferred from homology"/>
<feature type="transmembrane region" description="Helical" evidence="9">
    <location>
        <begin position="118"/>
        <end position="137"/>
    </location>
</feature>
<evidence type="ECO:0000259" key="10">
    <source>
        <dbReference type="Pfam" id="PF01545"/>
    </source>
</evidence>
<evidence type="ECO:0000256" key="8">
    <source>
        <dbReference type="SAM" id="MobiDB-lite"/>
    </source>
</evidence>
<evidence type="ECO:0000256" key="5">
    <source>
        <dbReference type="ARBA" id="ARBA00022989"/>
    </source>
</evidence>
<dbReference type="InterPro" id="IPR058533">
    <property type="entry name" value="Cation_efflux_TM"/>
</dbReference>
<dbReference type="Proteomes" id="UP001589619">
    <property type="component" value="Unassembled WGS sequence"/>
</dbReference>
<evidence type="ECO:0000256" key="6">
    <source>
        <dbReference type="ARBA" id="ARBA00023065"/>
    </source>
</evidence>
<evidence type="ECO:0000256" key="1">
    <source>
        <dbReference type="ARBA" id="ARBA00004141"/>
    </source>
</evidence>
<feature type="domain" description="Cation efflux protein cytoplasmic" evidence="11">
    <location>
        <begin position="217"/>
        <end position="291"/>
    </location>
</feature>
<dbReference type="InterPro" id="IPR036837">
    <property type="entry name" value="Cation_efflux_CTD_sf"/>
</dbReference>
<evidence type="ECO:0000313" key="13">
    <source>
        <dbReference type="Proteomes" id="UP001589619"/>
    </source>
</evidence>
<dbReference type="InterPro" id="IPR050681">
    <property type="entry name" value="CDF/SLC30A"/>
</dbReference>
<evidence type="ECO:0000313" key="12">
    <source>
        <dbReference type="EMBL" id="MFB9751515.1"/>
    </source>
</evidence>
<feature type="region of interest" description="Disordered" evidence="8">
    <location>
        <begin position="316"/>
        <end position="336"/>
    </location>
</feature>
<dbReference type="SUPFAM" id="SSF160240">
    <property type="entry name" value="Cation efflux protein cytoplasmic domain-like"/>
    <property type="match status" value="1"/>
</dbReference>
<dbReference type="InterPro" id="IPR027470">
    <property type="entry name" value="Cation_efflux_CTD"/>
</dbReference>
<sequence length="336" mass="37421">MYDYHHLRHVKEQVASKRALWITLILTAFFTVVEIVGGLASHSLALLSDSAHMVSDVIALGLSMTAIYLASRQPNARFTFGFLRFEIIASFLNGFALCLIAAGIFYEGVRRALHPQEINLSLMLTIASIGFVVNLVLTMVLSRSMKEEDNLNVKSALWHFIGDLLSSIGVIASAILISFTGWGWFDPLISVVIGGIIFIGGAKIVKESYLILMESVPDKYDLDQIRASIGDVEGVEDVHEMHLWAISSDHYSLSAHVFIDERVQPFCVILAINETLQRQYGIAHSTIQIEHATIHPHGEYGKQFLLHKEEEERARKLRHASGPVESRQFLEAGAQP</sequence>
<dbReference type="InterPro" id="IPR027469">
    <property type="entry name" value="Cation_efflux_TMD_sf"/>
</dbReference>
<dbReference type="Pfam" id="PF01545">
    <property type="entry name" value="Cation_efflux"/>
    <property type="match status" value="1"/>
</dbReference>
<evidence type="ECO:0000256" key="4">
    <source>
        <dbReference type="ARBA" id="ARBA00022692"/>
    </source>
</evidence>
<dbReference type="PANTHER" id="PTHR11562">
    <property type="entry name" value="CATION EFFLUX PROTEIN/ ZINC TRANSPORTER"/>
    <property type="match status" value="1"/>
</dbReference>
<keyword evidence="3" id="KW-0813">Transport</keyword>
<keyword evidence="5 9" id="KW-1133">Transmembrane helix</keyword>
<dbReference type="InterPro" id="IPR002524">
    <property type="entry name" value="Cation_efflux"/>
</dbReference>
<keyword evidence="13" id="KW-1185">Reference proteome</keyword>